<reference evidence="1" key="1">
    <citation type="submission" date="2022-01" db="EMBL/GenBank/DDBJ databases">
        <authorList>
            <person name="King R."/>
        </authorList>
    </citation>
    <scope>NUCLEOTIDE SEQUENCE</scope>
</reference>
<dbReference type="EMBL" id="OV651827">
    <property type="protein sequence ID" value="CAH1103801.1"/>
    <property type="molecule type" value="Genomic_DNA"/>
</dbReference>
<protein>
    <submittedName>
        <fullName evidence="1">Uncharacterized protein</fullName>
    </submittedName>
</protein>
<dbReference type="Proteomes" id="UP001153636">
    <property type="component" value="Chromosome 15"/>
</dbReference>
<proteinExistence type="predicted"/>
<organism evidence="1 2">
    <name type="scientific">Psylliodes chrysocephalus</name>
    <dbReference type="NCBI Taxonomy" id="3402493"/>
    <lineage>
        <taxon>Eukaryota</taxon>
        <taxon>Metazoa</taxon>
        <taxon>Ecdysozoa</taxon>
        <taxon>Arthropoda</taxon>
        <taxon>Hexapoda</taxon>
        <taxon>Insecta</taxon>
        <taxon>Pterygota</taxon>
        <taxon>Neoptera</taxon>
        <taxon>Endopterygota</taxon>
        <taxon>Coleoptera</taxon>
        <taxon>Polyphaga</taxon>
        <taxon>Cucujiformia</taxon>
        <taxon>Chrysomeloidea</taxon>
        <taxon>Chrysomelidae</taxon>
        <taxon>Galerucinae</taxon>
        <taxon>Alticini</taxon>
        <taxon>Psylliodes</taxon>
    </lineage>
</organism>
<dbReference type="OrthoDB" id="6734959at2759"/>
<evidence type="ECO:0000313" key="1">
    <source>
        <dbReference type="EMBL" id="CAH1103801.1"/>
    </source>
</evidence>
<accession>A0A9P0CLI9</accession>
<keyword evidence="2" id="KW-1185">Reference proteome</keyword>
<gene>
    <name evidence="1" type="ORF">PSYICH_LOCUS4957</name>
</gene>
<evidence type="ECO:0000313" key="2">
    <source>
        <dbReference type="Proteomes" id="UP001153636"/>
    </source>
</evidence>
<sequence>MSRKTLIKTRVSDKLYLFEKAEDLNEEQRQLLPTYEEIIKCFKSFRLHLKGDGSKEPASNEIANIVTQKVSVIWQRASLPTVSHKRIVDMILTYNKSLTCTETHYCRSRTMARRYLPCELNIRKLHKRYNELVDEHLRVKECFFRNNVNINYNIDFGTPLTNMCLECLKPKEKLKTEANQNLGN</sequence>
<dbReference type="AlphaFoldDB" id="A0A9P0CLI9"/>
<name>A0A9P0CLI9_9CUCU</name>